<evidence type="ECO:0000313" key="1">
    <source>
        <dbReference type="EMBL" id="NIL25421.1"/>
    </source>
</evidence>
<dbReference type="EMBL" id="JAASAN010000001">
    <property type="protein sequence ID" value="NIL25421.1"/>
    <property type="molecule type" value="Genomic_DNA"/>
</dbReference>
<organism evidence="1 2">
    <name type="scientific">Yersinia massiliensis</name>
    <dbReference type="NCBI Taxonomy" id="419257"/>
    <lineage>
        <taxon>Bacteria</taxon>
        <taxon>Pseudomonadati</taxon>
        <taxon>Pseudomonadota</taxon>
        <taxon>Gammaproteobacteria</taxon>
        <taxon>Enterobacterales</taxon>
        <taxon>Yersiniaceae</taxon>
        <taxon>Yersinia</taxon>
    </lineage>
</organism>
<accession>A0AA90Y5V5</accession>
<reference evidence="1" key="1">
    <citation type="submission" date="2020-03" db="EMBL/GenBank/DDBJ databases">
        <authorList>
            <person name="Kislichkina A."/>
            <person name="Dentovskaya S."/>
            <person name="Shaikhutdinov R."/>
            <person name="Ivanov S."/>
            <person name="Sizova A."/>
            <person name="Solomentsev V."/>
            <person name="Bogun A."/>
        </authorList>
    </citation>
    <scope>NUCLEOTIDE SEQUENCE</scope>
    <source>
        <strain evidence="1">SCPM-O-B-8025</strain>
    </source>
</reference>
<evidence type="ECO:0000313" key="2">
    <source>
        <dbReference type="Proteomes" id="UP000698240"/>
    </source>
</evidence>
<dbReference type="Proteomes" id="UP000698240">
    <property type="component" value="Unassembled WGS sequence"/>
</dbReference>
<gene>
    <name evidence="1" type="ORF">HB980_02445</name>
</gene>
<proteinExistence type="predicted"/>
<sequence length="115" mass="13045">MSLLLVKACPQRGTLQGHQCTPTALLFEDLRTSLVRMLGFISNGGALEAMKHWGQSFHDKSLPECSLMSLSEVLPYKTRTNTIINKKRAITRLRHFYLRKSIAVMMLNPLSEAWV</sequence>
<name>A0AA90Y5V5_9GAMM</name>
<protein>
    <submittedName>
        <fullName evidence="1">Uncharacterized protein</fullName>
    </submittedName>
</protein>
<dbReference type="AlphaFoldDB" id="A0AA90Y5V5"/>
<dbReference type="RefSeq" id="WP_129111467.1">
    <property type="nucleotide sequence ID" value="NZ_CABHYD010000017.1"/>
</dbReference>
<comment type="caution">
    <text evidence="1">The sequence shown here is derived from an EMBL/GenBank/DDBJ whole genome shotgun (WGS) entry which is preliminary data.</text>
</comment>